<dbReference type="CDD" id="cd03230">
    <property type="entry name" value="ABC_DR_subfamily_A"/>
    <property type="match status" value="1"/>
</dbReference>
<gene>
    <name evidence="7" type="ORF">ACFFV7_42470</name>
</gene>
<evidence type="ECO:0000313" key="8">
    <source>
        <dbReference type="Proteomes" id="UP001589647"/>
    </source>
</evidence>
<protein>
    <submittedName>
        <fullName evidence="7">ABC transporter ATP-binding protein</fullName>
    </submittedName>
</protein>
<evidence type="ECO:0000256" key="5">
    <source>
        <dbReference type="ARBA" id="ARBA00023251"/>
    </source>
</evidence>
<comment type="subcellular location">
    <subcellularLocation>
        <location evidence="1">Cell membrane</location>
        <topology evidence="1">Peripheral membrane protein</topology>
    </subcellularLocation>
</comment>
<dbReference type="Pfam" id="PF00005">
    <property type="entry name" value="ABC_tran"/>
    <property type="match status" value="1"/>
</dbReference>
<dbReference type="Proteomes" id="UP001589647">
    <property type="component" value="Unassembled WGS sequence"/>
</dbReference>
<dbReference type="InterPro" id="IPR050763">
    <property type="entry name" value="ABC_transporter_ATP-binding"/>
</dbReference>
<dbReference type="InterPro" id="IPR003439">
    <property type="entry name" value="ABC_transporter-like_ATP-bd"/>
</dbReference>
<dbReference type="PROSITE" id="PS50893">
    <property type="entry name" value="ABC_TRANSPORTER_2"/>
    <property type="match status" value="1"/>
</dbReference>
<sequence length="293" mass="31566">MTALARTVEVTRRYGDVLALDRVSLDIRAGELVGLLGPNGAGKSTLINLFVGLRRPTSGTVELLGGSPQNPVVRRGIGVTPQETGLPDSLKVGEITDFVRAHFPDALGKDELLDRFGLSELVKRQVGSLSGGQKRRLAVALAFVGRPRLVFLDEPTTGLDVEARRTLWDGIQAFHNEGGTVVLTSHYLEEIEALAQRVVVVGQGRVLADDTVRAVRDMVGVRRVSLDAGDLPDLPGVLSTERQDGRVSLLTTDPDRLVVELVRSGTPFSGLEVRPTTLEEAFLTITAKENAHV</sequence>
<keyword evidence="5" id="KW-0046">Antibiotic resistance</keyword>
<feature type="domain" description="ABC transporter" evidence="6">
    <location>
        <begin position="5"/>
        <end position="228"/>
    </location>
</feature>
<dbReference type="PANTHER" id="PTHR42711:SF17">
    <property type="entry name" value="ABC TRANSPORTER ATP-BINDING PROTEIN"/>
    <property type="match status" value="1"/>
</dbReference>
<dbReference type="Gene3D" id="3.40.50.300">
    <property type="entry name" value="P-loop containing nucleotide triphosphate hydrolases"/>
    <property type="match status" value="1"/>
</dbReference>
<dbReference type="SUPFAM" id="SSF52540">
    <property type="entry name" value="P-loop containing nucleoside triphosphate hydrolases"/>
    <property type="match status" value="1"/>
</dbReference>
<evidence type="ECO:0000256" key="1">
    <source>
        <dbReference type="ARBA" id="ARBA00004202"/>
    </source>
</evidence>
<dbReference type="SMART" id="SM00382">
    <property type="entry name" value="AAA"/>
    <property type="match status" value="1"/>
</dbReference>
<evidence type="ECO:0000313" key="7">
    <source>
        <dbReference type="EMBL" id="MFB9207907.1"/>
    </source>
</evidence>
<keyword evidence="4 7" id="KW-0067">ATP-binding</keyword>
<evidence type="ECO:0000256" key="4">
    <source>
        <dbReference type="ARBA" id="ARBA00022840"/>
    </source>
</evidence>
<dbReference type="PANTHER" id="PTHR42711">
    <property type="entry name" value="ABC TRANSPORTER ATP-BINDING PROTEIN"/>
    <property type="match status" value="1"/>
</dbReference>
<organism evidence="7 8">
    <name type="scientific">Nonomuraea spiralis</name>
    <dbReference type="NCBI Taxonomy" id="46182"/>
    <lineage>
        <taxon>Bacteria</taxon>
        <taxon>Bacillati</taxon>
        <taxon>Actinomycetota</taxon>
        <taxon>Actinomycetes</taxon>
        <taxon>Streptosporangiales</taxon>
        <taxon>Streptosporangiaceae</taxon>
        <taxon>Nonomuraea</taxon>
    </lineage>
</organism>
<dbReference type="InterPro" id="IPR017871">
    <property type="entry name" value="ABC_transporter-like_CS"/>
</dbReference>
<dbReference type="EMBL" id="JBHMEI010000067">
    <property type="protein sequence ID" value="MFB9207907.1"/>
    <property type="molecule type" value="Genomic_DNA"/>
</dbReference>
<keyword evidence="3" id="KW-0547">Nucleotide-binding</keyword>
<dbReference type="RefSeq" id="WP_189648669.1">
    <property type="nucleotide sequence ID" value="NZ_BMRC01000007.1"/>
</dbReference>
<evidence type="ECO:0000256" key="3">
    <source>
        <dbReference type="ARBA" id="ARBA00022741"/>
    </source>
</evidence>
<keyword evidence="8" id="KW-1185">Reference proteome</keyword>
<accession>A0ABV5IUF5</accession>
<comment type="caution">
    <text evidence="7">The sequence shown here is derived from an EMBL/GenBank/DDBJ whole genome shotgun (WGS) entry which is preliminary data.</text>
</comment>
<proteinExistence type="predicted"/>
<evidence type="ECO:0000256" key="2">
    <source>
        <dbReference type="ARBA" id="ARBA00022448"/>
    </source>
</evidence>
<dbReference type="InterPro" id="IPR003593">
    <property type="entry name" value="AAA+_ATPase"/>
</dbReference>
<dbReference type="PROSITE" id="PS00211">
    <property type="entry name" value="ABC_TRANSPORTER_1"/>
    <property type="match status" value="1"/>
</dbReference>
<keyword evidence="2" id="KW-0813">Transport</keyword>
<evidence type="ECO:0000259" key="6">
    <source>
        <dbReference type="PROSITE" id="PS50893"/>
    </source>
</evidence>
<name>A0ABV5IUF5_9ACTN</name>
<dbReference type="InterPro" id="IPR027417">
    <property type="entry name" value="P-loop_NTPase"/>
</dbReference>
<dbReference type="GO" id="GO:0005524">
    <property type="term" value="F:ATP binding"/>
    <property type="evidence" value="ECO:0007669"/>
    <property type="project" value="UniProtKB-KW"/>
</dbReference>
<reference evidence="7 8" key="1">
    <citation type="submission" date="2024-09" db="EMBL/GenBank/DDBJ databases">
        <authorList>
            <person name="Sun Q."/>
            <person name="Mori K."/>
        </authorList>
    </citation>
    <scope>NUCLEOTIDE SEQUENCE [LARGE SCALE GENOMIC DNA]</scope>
    <source>
        <strain evidence="7 8">CCM 3426</strain>
    </source>
</reference>